<feature type="compositionally biased region" description="Basic and acidic residues" evidence="5">
    <location>
        <begin position="416"/>
        <end position="431"/>
    </location>
</feature>
<dbReference type="PANTHER" id="PTHR46468">
    <property type="entry name" value="SENTRIN-SPECIFIC PROTEASE 8"/>
    <property type="match status" value="1"/>
</dbReference>
<sequence>MTVQKLTFENFPPTVKDAHYKRARPYPKTKPMIVHKTKTMFVTSARGHRDGLPPTKKTRPALHRRRYSIDAAVVAMGSGWSCPDEEDVSMPEAPADTYVPVDAPHYETDAPAQREQSLLLPDPTRHGFGHISEIPDDDETYLDLETASLTNQEYHFILDLESLESWFRDGILNTALAVLSREYACPSNGIEIANSMTSQILYMAGEFGEAAGLEEYKRQFESAMFIFLPINDGFASDGDASNIAGTHWSFIFINRYKGTAKYFDSMFLHSPSHCRVASVVVRGMELLLSERYHRTRALNCPEQNEHNMCKDDAGACGPFTVYMIEFWVEHIKWFKAYDRESEPDFELWSGFVETFEKSFNSLEVRKGIQGRIAKCKREMDSAKAIEEHDRRALEGEEVEVLEEAAVLEEADEEATEDTKPLLKADDAKDTDPPTATTPPAATNTPSEPTSLVRSDELEKATDAAAIQAGSSNETGSEDDDDSWVFWGAGSESDST</sequence>
<feature type="region of interest" description="Disordered" evidence="5">
    <location>
        <begin position="406"/>
        <end position="495"/>
    </location>
</feature>
<comment type="similarity">
    <text evidence="1">Belongs to the peptidase C48 family.</text>
</comment>
<feature type="compositionally biased region" description="Acidic residues" evidence="5">
    <location>
        <begin position="406"/>
        <end position="415"/>
    </location>
</feature>
<dbReference type="GO" id="GO:0008234">
    <property type="term" value="F:cysteine-type peptidase activity"/>
    <property type="evidence" value="ECO:0007669"/>
    <property type="project" value="UniProtKB-KW"/>
</dbReference>
<evidence type="ECO:0000256" key="4">
    <source>
        <dbReference type="ARBA" id="ARBA00022807"/>
    </source>
</evidence>
<dbReference type="Pfam" id="PF02902">
    <property type="entry name" value="Peptidase_C48"/>
    <property type="match status" value="1"/>
</dbReference>
<dbReference type="AlphaFoldDB" id="A0A7C8IBQ4"/>
<keyword evidence="2" id="KW-0645">Protease</keyword>
<protein>
    <recommendedName>
        <fullName evidence="6">Ubiquitin-like protease family profile domain-containing protein</fullName>
    </recommendedName>
</protein>
<evidence type="ECO:0000313" key="8">
    <source>
        <dbReference type="Proteomes" id="UP000481861"/>
    </source>
</evidence>
<dbReference type="InterPro" id="IPR038765">
    <property type="entry name" value="Papain-like_cys_pep_sf"/>
</dbReference>
<dbReference type="GO" id="GO:0019784">
    <property type="term" value="F:deNEDDylase activity"/>
    <property type="evidence" value="ECO:0007669"/>
    <property type="project" value="InterPro"/>
</dbReference>
<dbReference type="EMBL" id="JAADJZ010000004">
    <property type="protein sequence ID" value="KAF2875508.1"/>
    <property type="molecule type" value="Genomic_DNA"/>
</dbReference>
<feature type="compositionally biased region" description="Low complexity" evidence="5">
    <location>
        <begin position="432"/>
        <end position="442"/>
    </location>
</feature>
<dbReference type="OrthoDB" id="3687719at2759"/>
<gene>
    <name evidence="7" type="ORF">BDV95DRAFT_276384</name>
</gene>
<dbReference type="SUPFAM" id="SSF54001">
    <property type="entry name" value="Cysteine proteinases"/>
    <property type="match status" value="1"/>
</dbReference>
<comment type="caution">
    <text evidence="7">The sequence shown here is derived from an EMBL/GenBank/DDBJ whole genome shotgun (WGS) entry which is preliminary data.</text>
</comment>
<evidence type="ECO:0000259" key="6">
    <source>
        <dbReference type="PROSITE" id="PS50600"/>
    </source>
</evidence>
<keyword evidence="8" id="KW-1185">Reference proteome</keyword>
<name>A0A7C8IBQ4_9PLEO</name>
<keyword evidence="3" id="KW-0378">Hydrolase</keyword>
<evidence type="ECO:0000256" key="1">
    <source>
        <dbReference type="ARBA" id="ARBA00005234"/>
    </source>
</evidence>
<dbReference type="GO" id="GO:0000338">
    <property type="term" value="P:protein deneddylation"/>
    <property type="evidence" value="ECO:0007669"/>
    <property type="project" value="TreeGrafter"/>
</dbReference>
<evidence type="ECO:0000256" key="3">
    <source>
        <dbReference type="ARBA" id="ARBA00022801"/>
    </source>
</evidence>
<dbReference type="GO" id="GO:0006508">
    <property type="term" value="P:proteolysis"/>
    <property type="evidence" value="ECO:0007669"/>
    <property type="project" value="UniProtKB-KW"/>
</dbReference>
<proteinExistence type="inferred from homology"/>
<reference evidence="7 8" key="1">
    <citation type="submission" date="2020-01" db="EMBL/GenBank/DDBJ databases">
        <authorList>
            <consortium name="DOE Joint Genome Institute"/>
            <person name="Haridas S."/>
            <person name="Albert R."/>
            <person name="Binder M."/>
            <person name="Bloem J."/>
            <person name="Labutti K."/>
            <person name="Salamov A."/>
            <person name="Andreopoulos B."/>
            <person name="Baker S.E."/>
            <person name="Barry K."/>
            <person name="Bills G."/>
            <person name="Bluhm B.H."/>
            <person name="Cannon C."/>
            <person name="Castanera R."/>
            <person name="Culley D.E."/>
            <person name="Daum C."/>
            <person name="Ezra D."/>
            <person name="Gonzalez J.B."/>
            <person name="Henrissat B."/>
            <person name="Kuo A."/>
            <person name="Liang C."/>
            <person name="Lipzen A."/>
            <person name="Lutzoni F."/>
            <person name="Magnuson J."/>
            <person name="Mondo S."/>
            <person name="Nolan M."/>
            <person name="Ohm R."/>
            <person name="Pangilinan J."/>
            <person name="Park H.-J.H."/>
            <person name="Ramirez L."/>
            <person name="Alfaro M."/>
            <person name="Sun H."/>
            <person name="Tritt A."/>
            <person name="Yoshinaga Y."/>
            <person name="Zwiers L.-H.L."/>
            <person name="Turgeon B.G."/>
            <person name="Goodwin S.B."/>
            <person name="Spatafora J.W."/>
            <person name="Crous P.W."/>
            <person name="Grigoriev I.V."/>
        </authorList>
    </citation>
    <scope>NUCLEOTIDE SEQUENCE [LARGE SCALE GENOMIC DNA]</scope>
    <source>
        <strain evidence="7 8">CBS 611.86</strain>
    </source>
</reference>
<evidence type="ECO:0000256" key="5">
    <source>
        <dbReference type="SAM" id="MobiDB-lite"/>
    </source>
</evidence>
<evidence type="ECO:0000256" key="2">
    <source>
        <dbReference type="ARBA" id="ARBA00022670"/>
    </source>
</evidence>
<dbReference type="Proteomes" id="UP000481861">
    <property type="component" value="Unassembled WGS sequence"/>
</dbReference>
<accession>A0A7C8IBQ4</accession>
<organism evidence="7 8">
    <name type="scientific">Massariosphaeria phaeospora</name>
    <dbReference type="NCBI Taxonomy" id="100035"/>
    <lineage>
        <taxon>Eukaryota</taxon>
        <taxon>Fungi</taxon>
        <taxon>Dikarya</taxon>
        <taxon>Ascomycota</taxon>
        <taxon>Pezizomycotina</taxon>
        <taxon>Dothideomycetes</taxon>
        <taxon>Pleosporomycetidae</taxon>
        <taxon>Pleosporales</taxon>
        <taxon>Pleosporales incertae sedis</taxon>
        <taxon>Massariosphaeria</taxon>
    </lineage>
</organism>
<feature type="compositionally biased region" description="Polar residues" evidence="5">
    <location>
        <begin position="443"/>
        <end position="452"/>
    </location>
</feature>
<dbReference type="PROSITE" id="PS50600">
    <property type="entry name" value="ULP_PROTEASE"/>
    <property type="match status" value="1"/>
</dbReference>
<feature type="domain" description="Ubiquitin-like protease family profile" evidence="6">
    <location>
        <begin position="147"/>
        <end position="327"/>
    </location>
</feature>
<keyword evidence="4" id="KW-0788">Thiol protease</keyword>
<dbReference type="InterPro" id="IPR003653">
    <property type="entry name" value="Peptidase_C48_C"/>
</dbReference>
<dbReference type="InterPro" id="IPR044613">
    <property type="entry name" value="Nep1/2-like"/>
</dbReference>
<dbReference type="PANTHER" id="PTHR46468:SF1">
    <property type="entry name" value="SENTRIN-SPECIFIC PROTEASE 8"/>
    <property type="match status" value="1"/>
</dbReference>
<evidence type="ECO:0000313" key="7">
    <source>
        <dbReference type="EMBL" id="KAF2875508.1"/>
    </source>
</evidence>
<dbReference type="Gene3D" id="3.40.395.10">
    <property type="entry name" value="Adenoviral Proteinase, Chain A"/>
    <property type="match status" value="1"/>
</dbReference>